<dbReference type="GO" id="GO:0005524">
    <property type="term" value="F:ATP binding"/>
    <property type="evidence" value="ECO:0007669"/>
    <property type="project" value="InterPro"/>
</dbReference>
<dbReference type="EMBL" id="MEUJ01000004">
    <property type="protein sequence ID" value="OGC40360.1"/>
    <property type="molecule type" value="Genomic_DNA"/>
</dbReference>
<proteinExistence type="predicted"/>
<reference evidence="8 9" key="1">
    <citation type="journal article" date="2016" name="Nat. Commun.">
        <title>Thousands of microbial genomes shed light on interconnected biogeochemical processes in an aquifer system.</title>
        <authorList>
            <person name="Anantharaman K."/>
            <person name="Brown C.T."/>
            <person name="Hug L.A."/>
            <person name="Sharon I."/>
            <person name="Castelle C.J."/>
            <person name="Probst A.J."/>
            <person name="Thomas B.C."/>
            <person name="Singh A."/>
            <person name="Wilkins M.J."/>
            <person name="Karaoz U."/>
            <person name="Brodie E.L."/>
            <person name="Williams K.H."/>
            <person name="Hubbard S.S."/>
            <person name="Banfield J.F."/>
        </authorList>
    </citation>
    <scope>NUCLEOTIDE SEQUENCE [LARGE SCALE GENOMIC DNA]</scope>
</reference>
<dbReference type="InterPro" id="IPR011115">
    <property type="entry name" value="SecA_DEAD"/>
</dbReference>
<keyword evidence="6" id="KW-0812">Transmembrane</keyword>
<feature type="coiled-coil region" evidence="4">
    <location>
        <begin position="4295"/>
        <end position="4322"/>
    </location>
</feature>
<accession>A0A1F4U6B6</accession>
<dbReference type="InterPro" id="IPR027417">
    <property type="entry name" value="P-loop_NTPase"/>
</dbReference>
<feature type="region of interest" description="Disordered" evidence="5">
    <location>
        <begin position="3155"/>
        <end position="3178"/>
    </location>
</feature>
<dbReference type="Gene3D" id="3.40.50.300">
    <property type="entry name" value="P-loop containing nucleotide triphosphate hydrolases"/>
    <property type="match status" value="2"/>
</dbReference>
<evidence type="ECO:0000256" key="2">
    <source>
        <dbReference type="ARBA" id="ARBA00022927"/>
    </source>
</evidence>
<evidence type="ECO:0000313" key="9">
    <source>
        <dbReference type="Proteomes" id="UP000179242"/>
    </source>
</evidence>
<keyword evidence="6" id="KW-1133">Transmembrane helix</keyword>
<dbReference type="SMART" id="SM00957">
    <property type="entry name" value="SecA_DEAD"/>
    <property type="match status" value="1"/>
</dbReference>
<protein>
    <recommendedName>
        <fullName evidence="7">SecA family profile domain-containing protein</fullName>
    </recommendedName>
</protein>
<dbReference type="SUPFAM" id="SSF52540">
    <property type="entry name" value="P-loop containing nucleoside triphosphate hydrolases"/>
    <property type="match status" value="1"/>
</dbReference>
<keyword evidence="6" id="KW-0472">Membrane</keyword>
<evidence type="ECO:0000256" key="6">
    <source>
        <dbReference type="SAM" id="Phobius"/>
    </source>
</evidence>
<name>A0A1F4U6B6_UNCSA</name>
<dbReference type="PROSITE" id="PS51196">
    <property type="entry name" value="SECA_MOTOR_DEAD"/>
    <property type="match status" value="1"/>
</dbReference>
<comment type="caution">
    <text evidence="8">The sequence shown here is derived from an EMBL/GenBank/DDBJ whole genome shotgun (WGS) entry which is preliminary data.</text>
</comment>
<keyword evidence="4" id="KW-0175">Coiled coil</keyword>
<keyword evidence="2" id="KW-0653">Protein transport</keyword>
<gene>
    <name evidence="8" type="ORF">A2438_03725</name>
</gene>
<dbReference type="GO" id="GO:0006886">
    <property type="term" value="P:intracellular protein transport"/>
    <property type="evidence" value="ECO:0007669"/>
    <property type="project" value="InterPro"/>
</dbReference>
<evidence type="ECO:0000256" key="4">
    <source>
        <dbReference type="SAM" id="Coils"/>
    </source>
</evidence>
<evidence type="ECO:0000256" key="3">
    <source>
        <dbReference type="ARBA" id="ARBA00023010"/>
    </source>
</evidence>
<dbReference type="GO" id="GO:0016020">
    <property type="term" value="C:membrane"/>
    <property type="evidence" value="ECO:0007669"/>
    <property type="project" value="InterPro"/>
</dbReference>
<dbReference type="Gene3D" id="3.90.1440.10">
    <property type="entry name" value="SecA, preprotein cross-linking domain"/>
    <property type="match status" value="1"/>
</dbReference>
<feature type="domain" description="SecA family profile" evidence="7">
    <location>
        <begin position="1862"/>
        <end position="2514"/>
    </location>
</feature>
<feature type="transmembrane region" description="Helical" evidence="6">
    <location>
        <begin position="1377"/>
        <end position="1396"/>
    </location>
</feature>
<dbReference type="InterPro" id="IPR014018">
    <property type="entry name" value="SecA_motor_DEAD"/>
</dbReference>
<dbReference type="GO" id="GO:0006605">
    <property type="term" value="P:protein targeting"/>
    <property type="evidence" value="ECO:0007669"/>
    <property type="project" value="InterPro"/>
</dbReference>
<keyword evidence="2" id="KW-0813">Transport</keyword>
<evidence type="ECO:0000256" key="1">
    <source>
        <dbReference type="ARBA" id="ARBA00022475"/>
    </source>
</evidence>
<dbReference type="PANTHER" id="PTHR30612:SF0">
    <property type="entry name" value="CHLOROPLAST PROTEIN-TRANSPORTING ATPASE"/>
    <property type="match status" value="1"/>
</dbReference>
<dbReference type="InterPro" id="IPR000185">
    <property type="entry name" value="SecA"/>
</dbReference>
<evidence type="ECO:0000256" key="5">
    <source>
        <dbReference type="SAM" id="MobiDB-lite"/>
    </source>
</evidence>
<dbReference type="Proteomes" id="UP000179242">
    <property type="component" value="Unassembled WGS sequence"/>
</dbReference>
<feature type="transmembrane region" description="Helical" evidence="6">
    <location>
        <begin position="1335"/>
        <end position="1356"/>
    </location>
</feature>
<sequence>MFFCFWEEEMAEGWEFEVKNKPNSGKADNPGGGWNTNAVVTTSGTRTEQGYKRIQELVKNKNFEQARREALNIPIERVRVKILKSIAGAEEDAKINEFKLDRDKLDYLRSNEARLKALGLKVDLLIFTIESNFEELLADGKFGEVRKLIGQAQKEGKLSAQNAKDLLKTVAESEKDGGISQTIKIFKLAQKMVEKDHSKVPAAGIPRGGKQVLLNPRGITILVNSDKKEDRVAADNLLGQVSLKDLDTKDKDQVGLSLSGSTYSLRDIGEIRVKVEKIGEGDEWKEDLLYSTVDPKHQKMLRELGFLQDEADLTSSKFKRDGVELLVQVRVGWVEGRYCHATKQAMGLFYAGLLLKDKESPLYLGHIKNWNLQLYLKLLPLAEAKGTGDLTPLENIMGCLDPQTYREVLEETAKHQQIDARFNPENIARLTKAYEEYQKTGLAVYFKTDADKVSGALSKVVESYLFEIEGGKVSTISLAGGRYAEFKKIAEYLSKIRSKSGQPYLACSPEKALEAQNRGEFVKAIYVFYMENAEEITGKKGDRVSSKRIAESLLTTGERLKDNLKFADGIEKAIRKELGFEGEQKLKEYTCLRLGPAFNKVLEAAYKKQKALEVEAYRGPASPSRVFDVTTASSAASEHPFASLIYAISKEQGKNPEQVNDVITRPQIDRIIDFLYPQGEENSAAYRPYVHYLLSKREKAVLEKVIAKSDNPQLISILKRLIAQKPHNPAEPEMLGYRVFLSETDKLLLDMVSLETEPGELSDILFWVRTSFSADYEISWETRGKLVALRDWMKTHGVFSLNSNDDYRKDQSNDPSYLEGIAVIRTMANAARIGFSIGDGVVRDRGFWSNTFSRVLGIAKQTLFFSVNPQSVQVGVPGGVPDDRLLVLKRQYWADRKIKDIFSAKLVKAKELKAKIDQIEKSKDPTRKKELAESLEEYNVISSQLQAQFATIGFIDKDFFDWFANKYLGDGKEKYYVGFLSWINREFFDVRAYEDPYAKKQISFDRLKELLVKAKDDPKLNYSGWQIGSKLRKLDSETASAEQLFGLFVTYVSEEELKSGEKENVSPVTGQSGQIASGVFGGIPPAQNFGEMVRNTALYLTQGTNPLERMEIWSASFTKGLNELDSSDVYRLAEIFRQTAARKGLFEKYKATHQGLLKIAKEYQGKKILLTSNDFKDAAKIIFSAYFLINLLYSGAKIESNNGTLRIVEGEGRSKESGEEGLVSKGGKILGYLSPIPPELFSSAWHNSGTDQKASLAEAASPLVGVPASFGPWMGFYFGVGLPATLIRNLGRSIGVLFGGGDETLELDENMQPMIDDQGNLKSRKLGPQELLNTMIQLPLAMFLFRNTPVMFYGMLNMWENIRQIGKAWKRDDNSQVALHLLAFALKFWIANFFVMTSPDGRFLNSTFGRGITLDRHAFKALRAIARLIKLGLKNRGLINSDPSLRRFRRFLNKHSRLRAVIEKIEYLPEKGILGVLGETVAERRAFAWFMRKSLVKGAVRVAGDLINPLGNGMEKLGEWAQDGSVAAHYGNIVLQRGLFNIFFNLSRADMWLWKGIKHGKKKIGDRLATRGAKTPAEREFRLRQAQRSDNLVGELNPNERVFVINSPPAPELGSFSSDAEKKALYQLQKDFANPEILISLNSGGKNPREQKLKLKLKHIKIDSFPAQFFEDGIAIGFSKPSALTPNEQGYLELHIDSRCLGLSYDQLKAMVEQKIIELKTKGINHPMLYSAPKFLTAAELSDKAKLQIADALQPRLENVFNEENFWKLQKVAEDLGITEINAENWEEVRKNLARTLVEGEGTASTELAKLIWKAGKELKEGIDYNPTPTENIENGRPRVALTDVGRKALSGIAGPEAGFALVEQVGKQVEYEIEMNLFAQEVEAGFVKQKDQLKKLSDRELRVKVSEFYPKAGKLTWAEKIQAAVYFQEAVRRAKGYKNGLRRGQLKAAYAGSLAGPEHKVAVDQGTGEGKTVTTPLAVFLQFLNGKKVSFVNTTTETLSKKDLGETGKIYELLGIESSYIPRSGMSDSVFRTLAQGNRVVLYCSFDTVRFRQLFDGLARGTYGTVLPADKSKIFIFLDEGDYLVADLRNSPAIISSATGSKAADSDLVREADRIVRATKWIDTSGNLTVEGEKYLEVDSVAEEVKIKPEGFNKIKEKTRKAVDRSLHEYLRHALHAHKFMVEGTHYKHDRLLRCYVVRDVGTGRSKPSEQLEGSRHKALQAKIGLGKITEPGLSSIALVVPDALAPYGAVALYSGSIFPLASHLAQEGYLSIPNESDFARTRIDYPAIMVRDHAAHVRQVAETIVEQLLEGKPVLAHVPQVVPKGKNAPAGANSRGLNSQEVHAEVMRQIGEIKNNPQHPLRAKYDALMRIIKEEGRTGIEDISLTDDKKEESNLRKMGRAGVVTYSDVANRGTDPKLKENIRKLAEAGKIVQAGFACVTTEWKTTTRHYLQEIARVARPNGDVRDPGSLFAIYSLEDRNFDRHPEVRAFFEKGLLKSGVEAIPVSNAEHPETDPTGEKPWDKKAETLKLEAEWLLRRGVLTKEQADAYAKDGTMPAEARDAIELVSRLKLAQDKEVNEALFSERKTDAEKFLRELDLEIKVLLEQGKSIAPILQRALLKALDLELEGLGITDVASGQDERIALFLKKIEREYGLKIKLPPGIEPWQIKQEIEKAVKKHFASYPDNPEGKLDREKIAEVILKRIAQARDYLSALSHDIDNPQARIFFAGGATMEHILSGEFLARVIDQRVMLGIARGPVLGLEQEGEVDPISGRYKRESKLSLERIGLSRTEYRLGLAEIDLTAVTSEVLFEEEMKGKLEALKSTGGRIAEGVELKVSYEGQEYDLGKEGDVKKLNSALEKNSSNLRIFWTKDSSGQIRFIYGETDPMETERGFRLLRLTKEIVSHYGESLAFIVPQKRTFLGETEAYEIISRPEQIAKSFDHMVEAAFDAGKSFAGDPHRSALALIMFRGMGVLTAADAKRERAALMARYTAAIEAHEKGHFSTLSENIPERTADFYLMAGGHLDSIYELMAEFHEGGRLGFAASSQDLNLARFAVYSFLFEGINSNNPIYRKMAHVLLGEVIDKTTGRINLEKLKSAREKGYRLLQTSFTPVLEELKGETDPEKRETIVTKAAERYEGEVEKLFTKADTEASAEAAKVRPEGEARTPSGKRSVPRQIRLTDAERVMLGQSEMVVKDNRRIIFTLKGQGYIVELDRELEWKRDGKALVFTDENGKSQRFTRTGLVRGVDNGAMILGVPVKGFTAELTPGTRAIKLNPSTLSFVGTGGISLERSLIVDPKAEIGFIPDPGEKALSQLLDGRIKITEKKIKGLDDLERILKTLPDNVEIVYESGEVVFEGTKAALEVELFKTVVGIKMGDGKIVEVAVYRKDIQAFAGSVSPESNEYKEAIERIRGAIKEAIPDADLDKSMEELKQAIKGEMVSLGMQAHFKSICEREALRVLEAKLSAIDPNLPRSKYQKEFIKAHKAARKAAELLQRTAFEEMFRRTRDRDVASMTDEELRKVAEEASQKVRAKADKVAPLDADGMQREIDASAESFRMEYERLSKPSDHQELKRSLHYGLPGASIGLKVKVVGKSMGRGAGFGILLGGLISAGKRLIKGERGWELVGSSAMDSFDHAKGFVQFEAMNSVATIGLGKYGKLGRLGAQGFALGLPILWSLGEAGSGQRGVVLTQGLAGIGAFMAVSAPTGVGISKVSPWLLKVLGVASPKWMKGISFMLEGVPLALGMLANEGVSSYMEDAMSYSPKLRRIMTHPVGQAVGDILGDSNTTIAAWSTASIAGRFLAKRGLTTIGARVLGSYVGGPMAVLAAANLGVSAYYRLSYGDYQRHTMERIMEDLKGENPKALEWIGDFTGAKSLQKVKFEEFLGQLFHQGSITHGEELVYNSILKNIGRDFEETLSFADNFYQNYIAQAAEAVLRRSSQIKLNDPRAVLSAGLDYLCGALGELTSEIVLNGTESRVFAKIQEANPKDWFDEKFVSGLISGRIVKDKKEASAVLEKIAKYCRQSQIKQALSVNPSSIGFILDGPEKMAVLGGGSIYAGTAIAKRSRVQDNHDVFAYYFNPDGTLKRDKIRQFAERILNQKVNGKSFQKTVFDRPLQLISRYYTAQRMLELLKQQGGLNGVIFMQPSQSDIEAGLVVRYGLTHWSVDYESEYYQAWVQAKCSSDPENAHLVLAQMVTKEDKALGLVTQSGLLNFNNRHIVVAFNEMFKETRLALEKERASVYASLARARAESVKWQEKHLRYFRLANKLQIGGKAISPRLQKALVFVQKKLESAYLKLDRARAQVNRLKIQIAALQKKWFEEKEPLKKQMFAMQIKALGGNTDKVTKEYCETVGKGLKALETTDYKKEPQKYVEIIEKLVRLVA</sequence>
<dbReference type="Pfam" id="PF07517">
    <property type="entry name" value="SecA_DEAD"/>
    <property type="match status" value="1"/>
</dbReference>
<organism evidence="8 9">
    <name type="scientific">candidate division WOR-1 bacterium RIFOXYC2_FULL_46_14</name>
    <dbReference type="NCBI Taxonomy" id="1802587"/>
    <lineage>
        <taxon>Bacteria</taxon>
        <taxon>Bacillati</taxon>
        <taxon>Saganbacteria</taxon>
    </lineage>
</organism>
<keyword evidence="3" id="KW-0811">Translocation</keyword>
<dbReference type="GO" id="GO:0017038">
    <property type="term" value="P:protein import"/>
    <property type="evidence" value="ECO:0007669"/>
    <property type="project" value="InterPro"/>
</dbReference>
<keyword evidence="1" id="KW-1003">Cell membrane</keyword>
<dbReference type="PANTHER" id="PTHR30612">
    <property type="entry name" value="SECA INNER MEMBRANE COMPONENT OF SEC PROTEIN SECRETION SYSTEM"/>
    <property type="match status" value="1"/>
</dbReference>
<evidence type="ECO:0000313" key="8">
    <source>
        <dbReference type="EMBL" id="OGC40360.1"/>
    </source>
</evidence>
<evidence type="ECO:0000259" key="7">
    <source>
        <dbReference type="PROSITE" id="PS51196"/>
    </source>
</evidence>